<keyword evidence="3" id="KW-1185">Reference proteome</keyword>
<comment type="caution">
    <text evidence="2">The sequence shown here is derived from an EMBL/GenBank/DDBJ whole genome shotgun (WGS) entry which is preliminary data.</text>
</comment>
<evidence type="ECO:0000256" key="1">
    <source>
        <dbReference type="SAM" id="MobiDB-lite"/>
    </source>
</evidence>
<evidence type="ECO:0000313" key="2">
    <source>
        <dbReference type="EMBL" id="KAJ4147333.1"/>
    </source>
</evidence>
<dbReference type="Proteomes" id="UP001144673">
    <property type="component" value="Chromosome 3"/>
</dbReference>
<dbReference type="KEGG" id="amus:LMH87_001864"/>
<feature type="region of interest" description="Disordered" evidence="1">
    <location>
        <begin position="59"/>
        <end position="89"/>
    </location>
</feature>
<dbReference type="RefSeq" id="XP_056050274.1">
    <property type="nucleotide sequence ID" value="XM_056193214.1"/>
</dbReference>
<dbReference type="GeneID" id="80889023"/>
<dbReference type="AlphaFoldDB" id="A0A9W8Q7D1"/>
<feature type="compositionally biased region" description="Polar residues" evidence="1">
    <location>
        <begin position="76"/>
        <end position="89"/>
    </location>
</feature>
<name>A0A9W8Q7D1_AKAMU</name>
<dbReference type="EMBL" id="JAJHUN010000010">
    <property type="protein sequence ID" value="KAJ4147333.1"/>
    <property type="molecule type" value="Genomic_DNA"/>
</dbReference>
<evidence type="ECO:0000313" key="3">
    <source>
        <dbReference type="Proteomes" id="UP001144673"/>
    </source>
</evidence>
<organism evidence="2 3">
    <name type="scientific">Akanthomyces muscarius</name>
    <name type="common">Entomopathogenic fungus</name>
    <name type="synonym">Lecanicillium muscarium</name>
    <dbReference type="NCBI Taxonomy" id="2231603"/>
    <lineage>
        <taxon>Eukaryota</taxon>
        <taxon>Fungi</taxon>
        <taxon>Dikarya</taxon>
        <taxon>Ascomycota</taxon>
        <taxon>Pezizomycotina</taxon>
        <taxon>Sordariomycetes</taxon>
        <taxon>Hypocreomycetidae</taxon>
        <taxon>Hypocreales</taxon>
        <taxon>Cordycipitaceae</taxon>
        <taxon>Akanthomyces</taxon>
    </lineage>
</organism>
<proteinExistence type="predicted"/>
<reference evidence="2" key="1">
    <citation type="journal article" date="2023" name="Access Microbiol">
        <title>De-novo genome assembly for Akanthomyces muscarius, a biocontrol agent of insect agricultural pests.</title>
        <authorList>
            <person name="Erdos Z."/>
            <person name="Studholme D.J."/>
            <person name="Raymond B."/>
            <person name="Sharma M."/>
        </authorList>
    </citation>
    <scope>NUCLEOTIDE SEQUENCE</scope>
    <source>
        <strain evidence="2">Ve6</strain>
    </source>
</reference>
<sequence>MVFYSLPLEPGSISVGDRWMTISSSASPGLNAYRALYCASATPYSYGHVMKTRAFTNKSQGPNMACDVSRSRFPSGETSISSPRSQLLL</sequence>
<accession>A0A9W8Q7D1</accession>
<protein>
    <submittedName>
        <fullName evidence="2">Uncharacterized protein</fullName>
    </submittedName>
</protein>
<gene>
    <name evidence="2" type="ORF">LMH87_001864</name>
</gene>